<dbReference type="PROSITE" id="PS50088">
    <property type="entry name" value="ANK_REPEAT"/>
    <property type="match status" value="5"/>
</dbReference>
<proteinExistence type="predicted"/>
<evidence type="ECO:0000256" key="1">
    <source>
        <dbReference type="ARBA" id="ARBA00022737"/>
    </source>
</evidence>
<feature type="repeat" description="ANK" evidence="3">
    <location>
        <begin position="33"/>
        <end position="65"/>
    </location>
</feature>
<feature type="repeat" description="ANK" evidence="3">
    <location>
        <begin position="66"/>
        <end position="98"/>
    </location>
</feature>
<dbReference type="InterPro" id="IPR033635">
    <property type="entry name" value="ANKS1/Caskin"/>
</dbReference>
<evidence type="ECO:0000256" key="2">
    <source>
        <dbReference type="ARBA" id="ARBA00023043"/>
    </source>
</evidence>
<sequence length="270" mass="29518">FSALHHAALNGHCEILRALLEGHLMPVDLKDNRGMRPLHYAAWQGKLDAVYLLLRAGSSSNDSSNDGETPLHLASQYGSYSVAETLLQHQSKPTAKNKDGKTPLDLACEFGRRNVVELLLNSNQCSALLDAPPNIKQKPQHTPLHLAAKNGHIDVIRILIQLGIDINRETPSGTSLHEAALYGKSEVVRLLLEHGADVYIKNTFGQSALDIVNKFTSSRAAQDIKQMLKNASGALQARAIKDYYNMYDQNSLAFKAGDIITSSSFYAGTC</sequence>
<dbReference type="RefSeq" id="XP_006815011.1">
    <property type="nucleotide sequence ID" value="XM_006814948.1"/>
</dbReference>
<dbReference type="InterPro" id="IPR036770">
    <property type="entry name" value="Ankyrin_rpt-contain_sf"/>
</dbReference>
<protein>
    <submittedName>
        <fullName evidence="5">Caskin-1-like</fullName>
    </submittedName>
</protein>
<reference evidence="5" key="1">
    <citation type="submission" date="2025-08" db="UniProtKB">
        <authorList>
            <consortium name="RefSeq"/>
        </authorList>
    </citation>
    <scope>IDENTIFICATION</scope>
    <source>
        <tissue evidence="5">Testes</tissue>
    </source>
</reference>
<dbReference type="Gene3D" id="1.25.40.20">
    <property type="entry name" value="Ankyrin repeat-containing domain"/>
    <property type="match status" value="2"/>
</dbReference>
<dbReference type="SUPFAM" id="SSF48403">
    <property type="entry name" value="Ankyrin repeat"/>
    <property type="match status" value="1"/>
</dbReference>
<keyword evidence="4" id="KW-1185">Reference proteome</keyword>
<dbReference type="Gene3D" id="2.30.30.40">
    <property type="entry name" value="SH3 Domains"/>
    <property type="match status" value="1"/>
</dbReference>
<dbReference type="PROSITE" id="PS50297">
    <property type="entry name" value="ANK_REP_REGION"/>
    <property type="match status" value="5"/>
</dbReference>
<dbReference type="InterPro" id="IPR002110">
    <property type="entry name" value="Ankyrin_rpt"/>
</dbReference>
<dbReference type="PRINTS" id="PR01415">
    <property type="entry name" value="ANKYRIN"/>
</dbReference>
<evidence type="ECO:0000313" key="5">
    <source>
        <dbReference type="RefSeq" id="XP_006815011.1"/>
    </source>
</evidence>
<organism evidence="4 5">
    <name type="scientific">Saccoglossus kowalevskii</name>
    <name type="common">Acorn worm</name>
    <dbReference type="NCBI Taxonomy" id="10224"/>
    <lineage>
        <taxon>Eukaryota</taxon>
        <taxon>Metazoa</taxon>
        <taxon>Hemichordata</taxon>
        <taxon>Enteropneusta</taxon>
        <taxon>Harrimaniidae</taxon>
        <taxon>Saccoglossus</taxon>
    </lineage>
</organism>
<dbReference type="Pfam" id="PF12796">
    <property type="entry name" value="Ank_2"/>
    <property type="match status" value="3"/>
</dbReference>
<dbReference type="Proteomes" id="UP000694865">
    <property type="component" value="Unplaced"/>
</dbReference>
<keyword evidence="1" id="KW-0677">Repeat</keyword>
<name>A0ABM0M4S0_SACKO</name>
<gene>
    <name evidence="5" type="primary">LOC102801045</name>
</gene>
<evidence type="ECO:0000313" key="4">
    <source>
        <dbReference type="Proteomes" id="UP000694865"/>
    </source>
</evidence>
<dbReference type="GeneID" id="102801045"/>
<accession>A0ABM0M4S0</accession>
<feature type="repeat" description="ANK" evidence="3">
    <location>
        <begin position="171"/>
        <end position="203"/>
    </location>
</feature>
<dbReference type="PANTHER" id="PTHR24174">
    <property type="entry name" value="ANKYRIN REPEAT AND STERILE ALPHA MOTIF DOMAIN-CONTAINING PROTEIN 1"/>
    <property type="match status" value="1"/>
</dbReference>
<dbReference type="SMART" id="SM00248">
    <property type="entry name" value="ANK"/>
    <property type="match status" value="6"/>
</dbReference>
<feature type="repeat" description="ANK" evidence="3">
    <location>
        <begin position="139"/>
        <end position="171"/>
    </location>
</feature>
<evidence type="ECO:0000256" key="3">
    <source>
        <dbReference type="PROSITE-ProRule" id="PRU00023"/>
    </source>
</evidence>
<feature type="non-terminal residue" evidence="5">
    <location>
        <position position="1"/>
    </location>
</feature>
<keyword evidence="2 3" id="KW-0040">ANK repeat</keyword>
<feature type="repeat" description="ANK" evidence="3">
    <location>
        <begin position="99"/>
        <end position="131"/>
    </location>
</feature>
<dbReference type="PANTHER" id="PTHR24174:SF16">
    <property type="entry name" value="CASKIN-2"/>
    <property type="match status" value="1"/>
</dbReference>